<dbReference type="PIRSF" id="PIRSF018266">
    <property type="entry name" value="FecR"/>
    <property type="match status" value="1"/>
</dbReference>
<dbReference type="RefSeq" id="WP_376942601.1">
    <property type="nucleotide sequence ID" value="NZ_CP171449.1"/>
</dbReference>
<gene>
    <name evidence="3" type="ORF">ACFFGX_02640</name>
</gene>
<evidence type="ECO:0000259" key="1">
    <source>
        <dbReference type="Pfam" id="PF04773"/>
    </source>
</evidence>
<organism evidence="3 4">
    <name type="scientific">Azorhizophilus paspali</name>
    <name type="common">Azotobacter paspali</name>
    <dbReference type="NCBI Taxonomy" id="69963"/>
    <lineage>
        <taxon>Bacteria</taxon>
        <taxon>Pseudomonadati</taxon>
        <taxon>Pseudomonadota</taxon>
        <taxon>Gammaproteobacteria</taxon>
        <taxon>Pseudomonadales</taxon>
        <taxon>Pseudomonadaceae</taxon>
        <taxon>Azorhizophilus</taxon>
    </lineage>
</organism>
<dbReference type="Pfam" id="PF04773">
    <property type="entry name" value="FecR"/>
    <property type="match status" value="1"/>
</dbReference>
<dbReference type="EMBL" id="JBHLSS010000018">
    <property type="protein sequence ID" value="MFC0708538.1"/>
    <property type="molecule type" value="Genomic_DNA"/>
</dbReference>
<feature type="domain" description="FecR N-terminal" evidence="2">
    <location>
        <begin position="13"/>
        <end position="52"/>
    </location>
</feature>
<keyword evidence="4" id="KW-1185">Reference proteome</keyword>
<dbReference type="InterPro" id="IPR006860">
    <property type="entry name" value="FecR"/>
</dbReference>
<dbReference type="PANTHER" id="PTHR30273:SF2">
    <property type="entry name" value="PROTEIN FECR"/>
    <property type="match status" value="1"/>
</dbReference>
<dbReference type="Gene3D" id="2.60.120.1440">
    <property type="match status" value="1"/>
</dbReference>
<feature type="domain" description="FecR protein" evidence="1">
    <location>
        <begin position="111"/>
        <end position="203"/>
    </location>
</feature>
<dbReference type="InterPro" id="IPR012373">
    <property type="entry name" value="Ferrdict_sens_TM"/>
</dbReference>
<evidence type="ECO:0000313" key="3">
    <source>
        <dbReference type="EMBL" id="MFC0708538.1"/>
    </source>
</evidence>
<dbReference type="InterPro" id="IPR032623">
    <property type="entry name" value="FecR_N"/>
</dbReference>
<evidence type="ECO:0000259" key="2">
    <source>
        <dbReference type="Pfam" id="PF16220"/>
    </source>
</evidence>
<proteinExistence type="predicted"/>
<comment type="caution">
    <text evidence="3">The sequence shown here is derived from an EMBL/GenBank/DDBJ whole genome shotgun (WGS) entry which is preliminary data.</text>
</comment>
<sequence>MPSDRQRDALRMAARWHAVLCSDEVREEDRAAWRAWRVQAPENQWAWQRMELLQRQLQDLPGNLAFQTMSEEPRLGRRTLLKGVILAGSAATLGWTARQGLPWQEWLADQRSAIGERRRLSLEDGSRLVLNTDSAVDVRFDERRRLIELHRGEILVETARSPGGDERPFVVSTRDGLIRALGTRFIVRQHRTFSEVTVLEHAVAVSNAAPGETIVQAGQALAFDAGRNLPRHFDPLAAEWANGRLVIDDWRLADLLAELARYRPGFLFADPAVADLRLSGAYPLDDTDRALAAIVHALPVRLSSRTRYWVRLLPKGR</sequence>
<reference evidence="3 4" key="1">
    <citation type="submission" date="2024-09" db="EMBL/GenBank/DDBJ databases">
        <authorList>
            <person name="Sun Q."/>
            <person name="Mori K."/>
        </authorList>
    </citation>
    <scope>NUCLEOTIDE SEQUENCE [LARGE SCALE GENOMIC DNA]</scope>
    <source>
        <strain evidence="3 4">NCAIM B.01794</strain>
    </source>
</reference>
<dbReference type="Pfam" id="PF16220">
    <property type="entry name" value="DUF4880"/>
    <property type="match status" value="1"/>
</dbReference>
<protein>
    <submittedName>
        <fullName evidence="3">FecR domain-containing protein</fullName>
    </submittedName>
</protein>
<name>A0ABV6SG90_AZOPA</name>
<dbReference type="PANTHER" id="PTHR30273">
    <property type="entry name" value="PERIPLASMIC SIGNAL SENSOR AND SIGMA FACTOR ACTIVATOR FECR-RELATED"/>
    <property type="match status" value="1"/>
</dbReference>
<accession>A0ABV6SG90</accession>
<dbReference type="Proteomes" id="UP001589891">
    <property type="component" value="Unassembled WGS sequence"/>
</dbReference>
<evidence type="ECO:0000313" key="4">
    <source>
        <dbReference type="Proteomes" id="UP001589891"/>
    </source>
</evidence>